<keyword evidence="10" id="KW-1185">Reference proteome</keyword>
<dbReference type="RefSeq" id="WP_212633224.1">
    <property type="nucleotide sequence ID" value="NZ_FNZE01000008.1"/>
</dbReference>
<dbReference type="PROSITE" id="PS50110">
    <property type="entry name" value="RESPONSE_REGULATORY"/>
    <property type="match status" value="1"/>
</dbReference>
<dbReference type="PRINTS" id="PR00038">
    <property type="entry name" value="HTHLUXR"/>
</dbReference>
<evidence type="ECO:0000256" key="3">
    <source>
        <dbReference type="ARBA" id="ARBA00023015"/>
    </source>
</evidence>
<dbReference type="FunFam" id="3.40.50.2300:FF:000018">
    <property type="entry name" value="DNA-binding transcriptional regulator NtrC"/>
    <property type="match status" value="1"/>
</dbReference>
<evidence type="ECO:0000256" key="2">
    <source>
        <dbReference type="ARBA" id="ARBA00023012"/>
    </source>
</evidence>
<keyword evidence="3" id="KW-0805">Transcription regulation</keyword>
<dbReference type="Gene3D" id="1.10.10.10">
    <property type="entry name" value="Winged helix-like DNA-binding domain superfamily/Winged helix DNA-binding domain"/>
    <property type="match status" value="1"/>
</dbReference>
<evidence type="ECO:0000313" key="9">
    <source>
        <dbReference type="EMBL" id="SEJ42751.1"/>
    </source>
</evidence>
<sequence length="216" mass="24461">MRIMKPIDPTVFVVDDDLSVREALSSLIRSVGLRVETFASAQDFLQYQRPDAAACLVLDVRMPGLSGLDLQRELAHSQERIPIIFITGHGDIPMSVRAMKAGAIEFLPKPFRDEDLLDAIREGLERSQVARQQRVELAEIQERYATLTSREREVIILIVKGMLNKQVAAELGITEITIKVHRRRILQKMNAKSLPDLVRMVEKLRQSDLADKNAHT</sequence>
<dbReference type="Pfam" id="PF00072">
    <property type="entry name" value="Response_reg"/>
    <property type="match status" value="1"/>
</dbReference>
<dbReference type="PROSITE" id="PS00622">
    <property type="entry name" value="HTH_LUXR_1"/>
    <property type="match status" value="1"/>
</dbReference>
<dbReference type="EMBL" id="FNZE01000008">
    <property type="protein sequence ID" value="SEJ42751.1"/>
    <property type="molecule type" value="Genomic_DNA"/>
</dbReference>
<dbReference type="SMART" id="SM00421">
    <property type="entry name" value="HTH_LUXR"/>
    <property type="match status" value="1"/>
</dbReference>
<dbReference type="Pfam" id="PF00196">
    <property type="entry name" value="GerE"/>
    <property type="match status" value="1"/>
</dbReference>
<dbReference type="GO" id="GO:0003677">
    <property type="term" value="F:DNA binding"/>
    <property type="evidence" value="ECO:0007669"/>
    <property type="project" value="UniProtKB-KW"/>
</dbReference>
<keyword evidence="2" id="KW-0902">Two-component regulatory system</keyword>
<evidence type="ECO:0000256" key="4">
    <source>
        <dbReference type="ARBA" id="ARBA00023125"/>
    </source>
</evidence>
<feature type="domain" description="Response regulatory" evidence="8">
    <location>
        <begin position="10"/>
        <end position="124"/>
    </location>
</feature>
<dbReference type="SUPFAM" id="SSF52172">
    <property type="entry name" value="CheY-like"/>
    <property type="match status" value="1"/>
</dbReference>
<evidence type="ECO:0000256" key="5">
    <source>
        <dbReference type="ARBA" id="ARBA00023163"/>
    </source>
</evidence>
<dbReference type="InterPro" id="IPR036388">
    <property type="entry name" value="WH-like_DNA-bd_sf"/>
</dbReference>
<evidence type="ECO:0000313" key="10">
    <source>
        <dbReference type="Proteomes" id="UP000242930"/>
    </source>
</evidence>
<dbReference type="InterPro" id="IPR001789">
    <property type="entry name" value="Sig_transdc_resp-reg_receiver"/>
</dbReference>
<proteinExistence type="predicted"/>
<dbReference type="InterPro" id="IPR011006">
    <property type="entry name" value="CheY-like_superfamily"/>
</dbReference>
<dbReference type="STRING" id="915471.SAMN05216201_108161"/>
<dbReference type="InterPro" id="IPR016032">
    <property type="entry name" value="Sig_transdc_resp-reg_C-effctor"/>
</dbReference>
<evidence type="ECO:0000259" key="7">
    <source>
        <dbReference type="PROSITE" id="PS50043"/>
    </source>
</evidence>
<dbReference type="GO" id="GO:0006355">
    <property type="term" value="P:regulation of DNA-templated transcription"/>
    <property type="evidence" value="ECO:0007669"/>
    <property type="project" value="InterPro"/>
</dbReference>
<dbReference type="SMART" id="SM00448">
    <property type="entry name" value="REC"/>
    <property type="match status" value="1"/>
</dbReference>
<dbReference type="Gene3D" id="3.40.50.2300">
    <property type="match status" value="1"/>
</dbReference>
<feature type="modified residue" description="4-aspartylphosphate" evidence="6">
    <location>
        <position position="59"/>
    </location>
</feature>
<dbReference type="GO" id="GO:0000160">
    <property type="term" value="P:phosphorelay signal transduction system"/>
    <property type="evidence" value="ECO:0007669"/>
    <property type="project" value="UniProtKB-KW"/>
</dbReference>
<name>A0A1H6YN96_9PSED</name>
<reference evidence="10" key="1">
    <citation type="submission" date="2016-10" db="EMBL/GenBank/DDBJ databases">
        <authorList>
            <person name="Varghese N."/>
            <person name="Submissions S."/>
        </authorList>
    </citation>
    <scope>NUCLEOTIDE SEQUENCE [LARGE SCALE GENOMIC DNA]</scope>
    <source>
        <strain evidence="10">LMG 25967</strain>
    </source>
</reference>
<keyword evidence="1 6" id="KW-0597">Phosphoprotein</keyword>
<dbReference type="AlphaFoldDB" id="A0A1H6YN96"/>
<dbReference type="CDD" id="cd17537">
    <property type="entry name" value="REC_FixJ"/>
    <property type="match status" value="1"/>
</dbReference>
<evidence type="ECO:0000256" key="6">
    <source>
        <dbReference type="PROSITE-ProRule" id="PRU00169"/>
    </source>
</evidence>
<gene>
    <name evidence="9" type="ORF">SAMN05216201_108161</name>
</gene>
<dbReference type="PANTHER" id="PTHR44688:SF16">
    <property type="entry name" value="DNA-BINDING TRANSCRIPTIONAL ACTIVATOR DEVR_DOSR"/>
    <property type="match status" value="1"/>
</dbReference>
<keyword evidence="4" id="KW-0238">DNA-binding</keyword>
<dbReference type="SUPFAM" id="SSF46894">
    <property type="entry name" value="C-terminal effector domain of the bipartite response regulators"/>
    <property type="match status" value="1"/>
</dbReference>
<dbReference type="PROSITE" id="PS50043">
    <property type="entry name" value="HTH_LUXR_2"/>
    <property type="match status" value="1"/>
</dbReference>
<keyword evidence="5" id="KW-0804">Transcription</keyword>
<evidence type="ECO:0000259" key="8">
    <source>
        <dbReference type="PROSITE" id="PS50110"/>
    </source>
</evidence>
<protein>
    <submittedName>
        <fullName evidence="9">Two-component response regulator, FixJ family, consists of REC and HTH domains</fullName>
    </submittedName>
</protein>
<accession>A0A1H6YN96</accession>
<dbReference type="InterPro" id="IPR000792">
    <property type="entry name" value="Tscrpt_reg_LuxR_C"/>
</dbReference>
<evidence type="ECO:0000256" key="1">
    <source>
        <dbReference type="ARBA" id="ARBA00022553"/>
    </source>
</evidence>
<feature type="domain" description="HTH luxR-type" evidence="7">
    <location>
        <begin position="140"/>
        <end position="205"/>
    </location>
</feature>
<dbReference type="Proteomes" id="UP000242930">
    <property type="component" value="Unassembled WGS sequence"/>
</dbReference>
<dbReference type="PANTHER" id="PTHR44688">
    <property type="entry name" value="DNA-BINDING TRANSCRIPTIONAL ACTIVATOR DEVR_DOSR"/>
    <property type="match status" value="1"/>
</dbReference>
<dbReference type="CDD" id="cd06170">
    <property type="entry name" value="LuxR_C_like"/>
    <property type="match status" value="1"/>
</dbReference>
<organism evidence="9 10">
    <name type="scientific">Pseudomonas linyingensis</name>
    <dbReference type="NCBI Taxonomy" id="915471"/>
    <lineage>
        <taxon>Bacteria</taxon>
        <taxon>Pseudomonadati</taxon>
        <taxon>Pseudomonadota</taxon>
        <taxon>Gammaproteobacteria</taxon>
        <taxon>Pseudomonadales</taxon>
        <taxon>Pseudomonadaceae</taxon>
        <taxon>Pseudomonas</taxon>
    </lineage>
</organism>